<accession>A0A820YWL1</accession>
<protein>
    <submittedName>
        <fullName evidence="1">Uncharacterized protein</fullName>
    </submittedName>
</protein>
<comment type="caution">
    <text evidence="1">The sequence shown here is derived from an EMBL/GenBank/DDBJ whole genome shotgun (WGS) entry which is preliminary data.</text>
</comment>
<evidence type="ECO:0000313" key="1">
    <source>
        <dbReference type="EMBL" id="CAF4552334.1"/>
    </source>
</evidence>
<gene>
    <name evidence="1" type="ORF">OVN521_LOCUS43271</name>
</gene>
<sequence>MIEQAERRIDDIPIINLADQENASLLSMVDQMKNELDKDHPDNNLLRHLWIQSFNTRRLCIRESKINVILERFPGYHRPEMILAEVKECAGIDMEENVNELLPKLFDCLPDNNYFLS</sequence>
<organism evidence="1 2">
    <name type="scientific">Rotaria magnacalcarata</name>
    <dbReference type="NCBI Taxonomy" id="392030"/>
    <lineage>
        <taxon>Eukaryota</taxon>
        <taxon>Metazoa</taxon>
        <taxon>Spiralia</taxon>
        <taxon>Gnathifera</taxon>
        <taxon>Rotifera</taxon>
        <taxon>Eurotatoria</taxon>
        <taxon>Bdelloidea</taxon>
        <taxon>Philodinida</taxon>
        <taxon>Philodinidae</taxon>
        <taxon>Rotaria</taxon>
    </lineage>
</organism>
<name>A0A820YWL1_9BILA</name>
<evidence type="ECO:0000313" key="2">
    <source>
        <dbReference type="Proteomes" id="UP000663866"/>
    </source>
</evidence>
<reference evidence="1" key="1">
    <citation type="submission" date="2021-02" db="EMBL/GenBank/DDBJ databases">
        <authorList>
            <person name="Nowell W R."/>
        </authorList>
    </citation>
    <scope>NUCLEOTIDE SEQUENCE</scope>
</reference>
<keyword evidence="2" id="KW-1185">Reference proteome</keyword>
<proteinExistence type="predicted"/>
<dbReference type="Proteomes" id="UP000663866">
    <property type="component" value="Unassembled WGS sequence"/>
</dbReference>
<feature type="non-terminal residue" evidence="1">
    <location>
        <position position="1"/>
    </location>
</feature>
<dbReference type="EMBL" id="CAJOBG010061458">
    <property type="protein sequence ID" value="CAF4552334.1"/>
    <property type="molecule type" value="Genomic_DNA"/>
</dbReference>
<dbReference type="AlphaFoldDB" id="A0A820YWL1"/>